<organism evidence="4 5">
    <name type="scientific">Liquidambar formosana</name>
    <name type="common">Formosan gum</name>
    <dbReference type="NCBI Taxonomy" id="63359"/>
    <lineage>
        <taxon>Eukaryota</taxon>
        <taxon>Viridiplantae</taxon>
        <taxon>Streptophyta</taxon>
        <taxon>Embryophyta</taxon>
        <taxon>Tracheophyta</taxon>
        <taxon>Spermatophyta</taxon>
        <taxon>Magnoliopsida</taxon>
        <taxon>eudicotyledons</taxon>
        <taxon>Gunneridae</taxon>
        <taxon>Pentapetalae</taxon>
        <taxon>Saxifragales</taxon>
        <taxon>Altingiaceae</taxon>
        <taxon>Liquidambar</taxon>
    </lineage>
</organism>
<keyword evidence="5" id="KW-1185">Reference proteome</keyword>
<evidence type="ECO:0000313" key="4">
    <source>
        <dbReference type="EMBL" id="KAK9268614.1"/>
    </source>
</evidence>
<dbReference type="InterPro" id="IPR017853">
    <property type="entry name" value="GH"/>
</dbReference>
<dbReference type="PANTHER" id="PTHR46959">
    <property type="entry name" value="SULFOQUINOVOSIDASE"/>
    <property type="match status" value="1"/>
</dbReference>
<keyword evidence="2" id="KW-0378">Hydrolase</keyword>
<feature type="domain" description="Glycoside hydrolase family 31 TIM barrel" evidence="3">
    <location>
        <begin position="233"/>
        <end position="378"/>
    </location>
</feature>
<dbReference type="GO" id="GO:0004553">
    <property type="term" value="F:hydrolase activity, hydrolyzing O-glycosyl compounds"/>
    <property type="evidence" value="ECO:0007669"/>
    <property type="project" value="InterPro"/>
</dbReference>
<accession>A0AAP0NC81</accession>
<comment type="similarity">
    <text evidence="1 2">Belongs to the glycosyl hydrolase 31 family.</text>
</comment>
<protein>
    <recommendedName>
        <fullName evidence="3">Glycoside hydrolase family 31 TIM barrel domain-containing protein</fullName>
    </recommendedName>
</protein>
<dbReference type="Proteomes" id="UP001415857">
    <property type="component" value="Unassembled WGS sequence"/>
</dbReference>
<dbReference type="GO" id="GO:0005975">
    <property type="term" value="P:carbohydrate metabolic process"/>
    <property type="evidence" value="ECO:0007669"/>
    <property type="project" value="InterPro"/>
</dbReference>
<dbReference type="PANTHER" id="PTHR46959:SF2">
    <property type="entry name" value="SULFOQUINOVOSIDASE"/>
    <property type="match status" value="1"/>
</dbReference>
<dbReference type="EMBL" id="JBBPBK010000015">
    <property type="protein sequence ID" value="KAK9268614.1"/>
    <property type="molecule type" value="Genomic_DNA"/>
</dbReference>
<dbReference type="InterPro" id="IPR052990">
    <property type="entry name" value="Sulfoquinovosidase_GH31"/>
</dbReference>
<dbReference type="Gene3D" id="3.20.20.80">
    <property type="entry name" value="Glycosidases"/>
    <property type="match status" value="1"/>
</dbReference>
<dbReference type="Pfam" id="PF01055">
    <property type="entry name" value="Glyco_hydro_31_2nd"/>
    <property type="match status" value="1"/>
</dbReference>
<proteinExistence type="inferred from homology"/>
<evidence type="ECO:0000256" key="2">
    <source>
        <dbReference type="RuleBase" id="RU361185"/>
    </source>
</evidence>
<gene>
    <name evidence="4" type="ORF">L1049_000371</name>
</gene>
<name>A0AAP0NC81_LIQFO</name>
<evidence type="ECO:0000259" key="3">
    <source>
        <dbReference type="Pfam" id="PF01055"/>
    </source>
</evidence>
<dbReference type="InterPro" id="IPR000322">
    <property type="entry name" value="Glyco_hydro_31_TIM"/>
</dbReference>
<keyword evidence="2" id="KW-0326">Glycosidase</keyword>
<evidence type="ECO:0000313" key="5">
    <source>
        <dbReference type="Proteomes" id="UP001415857"/>
    </source>
</evidence>
<dbReference type="AlphaFoldDB" id="A0AAP0NC81"/>
<evidence type="ECO:0000256" key="1">
    <source>
        <dbReference type="ARBA" id="ARBA00007806"/>
    </source>
</evidence>
<sequence>MVSPFTNRSDELVAKILGVGPKAKDVSRKKPNLFSVLVNGFGFSNRFKKGGIFSTEGRVGLEVTTCSEGCDEDDGRVRGGENRRSSRDRLKGILARNKEKEEFDFAQLDDFGRIDGRVNDSEDDIDTDNNFQWVAKEHDLKGLIEEVEEVLVRHDGVGILSSSSVSSFTDGEDESDHEEVASKNTDLLDGVLSLFEDRVGASSYHLAKVCSSGSTLPVISCGQEKTLSAIKSQSGVQQGLVGKGEDPISAHNRYPELWAQINREFVEEWKANRLGKEREDPEEALVFFMRAGFRDSPKWGMLFWERDQMVSWQANDGIKSAVVALLSSGISIFAFNHSDTGGYCTVNLPFVKYRRTEELLMRWMELNAFTTVFRAHEKRL</sequence>
<reference evidence="4 5" key="1">
    <citation type="journal article" date="2024" name="Plant J.">
        <title>Genome sequences and population genomics reveal climatic adaptation and genomic divergence between two closely related sweetgum species.</title>
        <authorList>
            <person name="Xu W.Q."/>
            <person name="Ren C.Q."/>
            <person name="Zhang X.Y."/>
            <person name="Comes H.P."/>
            <person name="Liu X.H."/>
            <person name="Li Y.G."/>
            <person name="Kettle C.J."/>
            <person name="Jalonen R."/>
            <person name="Gaisberger H."/>
            <person name="Ma Y.Z."/>
            <person name="Qiu Y.X."/>
        </authorList>
    </citation>
    <scope>NUCLEOTIDE SEQUENCE [LARGE SCALE GENOMIC DNA]</scope>
    <source>
        <strain evidence="4">Hangzhou</strain>
    </source>
</reference>
<dbReference type="SUPFAM" id="SSF51445">
    <property type="entry name" value="(Trans)glycosidases"/>
    <property type="match status" value="1"/>
</dbReference>
<comment type="caution">
    <text evidence="4">The sequence shown here is derived from an EMBL/GenBank/DDBJ whole genome shotgun (WGS) entry which is preliminary data.</text>
</comment>